<dbReference type="SUPFAM" id="SSF54593">
    <property type="entry name" value="Glyoxalase/Bleomycin resistance protein/Dihydroxybiphenyl dioxygenase"/>
    <property type="match status" value="1"/>
</dbReference>
<feature type="domain" description="VOC" evidence="1">
    <location>
        <begin position="6"/>
        <end position="131"/>
    </location>
</feature>
<dbReference type="Proteomes" id="UP000613840">
    <property type="component" value="Unassembled WGS sequence"/>
</dbReference>
<evidence type="ECO:0000259" key="1">
    <source>
        <dbReference type="PROSITE" id="PS51819"/>
    </source>
</evidence>
<proteinExistence type="predicted"/>
<dbReference type="Gene3D" id="3.10.180.10">
    <property type="entry name" value="2,3-Dihydroxybiphenyl 1,2-Dioxygenase, domain 1"/>
    <property type="match status" value="1"/>
</dbReference>
<dbReference type="AlphaFoldDB" id="A0A917W195"/>
<dbReference type="PROSITE" id="PS51819">
    <property type="entry name" value="VOC"/>
    <property type="match status" value="1"/>
</dbReference>
<evidence type="ECO:0000313" key="2">
    <source>
        <dbReference type="EMBL" id="GGL49947.1"/>
    </source>
</evidence>
<dbReference type="Pfam" id="PF13669">
    <property type="entry name" value="Glyoxalase_4"/>
    <property type="match status" value="1"/>
</dbReference>
<dbReference type="RefSeq" id="WP_188893581.1">
    <property type="nucleotide sequence ID" value="NZ_BMMZ01000001.1"/>
</dbReference>
<organism evidence="2 3">
    <name type="scientific">Microlunatus endophyticus</name>
    <dbReference type="NCBI Taxonomy" id="1716077"/>
    <lineage>
        <taxon>Bacteria</taxon>
        <taxon>Bacillati</taxon>
        <taxon>Actinomycetota</taxon>
        <taxon>Actinomycetes</taxon>
        <taxon>Propionibacteriales</taxon>
        <taxon>Propionibacteriaceae</taxon>
        <taxon>Microlunatus</taxon>
    </lineage>
</organism>
<comment type="caution">
    <text evidence="2">The sequence shown here is derived from an EMBL/GenBank/DDBJ whole genome shotgun (WGS) entry which is preliminary data.</text>
</comment>
<dbReference type="PANTHER" id="PTHR36113">
    <property type="entry name" value="LYASE, PUTATIVE-RELATED-RELATED"/>
    <property type="match status" value="1"/>
</dbReference>
<keyword evidence="3" id="KW-1185">Reference proteome</keyword>
<accession>A0A917W195</accession>
<dbReference type="EMBL" id="BMMZ01000001">
    <property type="protein sequence ID" value="GGL49947.1"/>
    <property type="molecule type" value="Genomic_DNA"/>
</dbReference>
<evidence type="ECO:0000313" key="3">
    <source>
        <dbReference type="Proteomes" id="UP000613840"/>
    </source>
</evidence>
<name>A0A917W195_9ACTN</name>
<gene>
    <name evidence="2" type="ORF">GCM10011575_05180</name>
</gene>
<reference evidence="2" key="1">
    <citation type="journal article" date="2014" name="Int. J. Syst. Evol. Microbiol.">
        <title>Complete genome sequence of Corynebacterium casei LMG S-19264T (=DSM 44701T), isolated from a smear-ripened cheese.</title>
        <authorList>
            <consortium name="US DOE Joint Genome Institute (JGI-PGF)"/>
            <person name="Walter F."/>
            <person name="Albersmeier A."/>
            <person name="Kalinowski J."/>
            <person name="Ruckert C."/>
        </authorList>
    </citation>
    <scope>NUCLEOTIDE SEQUENCE</scope>
    <source>
        <strain evidence="2">CGMCC 4.7306</strain>
    </source>
</reference>
<dbReference type="PANTHER" id="PTHR36113:SF6">
    <property type="entry name" value="FOSFOMYCIN RESISTANCE PROTEIN FOSX"/>
    <property type="match status" value="1"/>
</dbReference>
<dbReference type="InterPro" id="IPR037523">
    <property type="entry name" value="VOC_core"/>
</dbReference>
<dbReference type="InterPro" id="IPR051332">
    <property type="entry name" value="Fosfomycin_Res_Enzymes"/>
</dbReference>
<sequence length="136" mass="15694">MNSHASIHHVELWLPDLNSQLPAWGWLFGELGWEPYQRWDGGRSWRADDGSYVVIEESPDLDQETFRRTRPGINHLAVAADREVVDRIVREGARHGWRLLFGDRHPYAGGQQHYAAYLENDHGFEMEIVAAETDNT</sequence>
<dbReference type="InterPro" id="IPR029068">
    <property type="entry name" value="Glyas_Bleomycin-R_OHBP_Dase"/>
</dbReference>
<protein>
    <recommendedName>
        <fullName evidence="1">VOC domain-containing protein</fullName>
    </recommendedName>
</protein>
<reference evidence="2" key="2">
    <citation type="submission" date="2020-09" db="EMBL/GenBank/DDBJ databases">
        <authorList>
            <person name="Sun Q."/>
            <person name="Zhou Y."/>
        </authorList>
    </citation>
    <scope>NUCLEOTIDE SEQUENCE</scope>
    <source>
        <strain evidence="2">CGMCC 4.7306</strain>
    </source>
</reference>